<dbReference type="InterPro" id="IPR000073">
    <property type="entry name" value="AB_hydrolase_1"/>
</dbReference>
<evidence type="ECO:0000256" key="8">
    <source>
        <dbReference type="ARBA" id="ARBA00022670"/>
    </source>
</evidence>
<sequence length="279" mass="30366">MRHQTPVVFLAGGPGTFVRNRDFDVAQGFRDAGFRTIFYDQAGSGASGNLPVQDYTVARAVEDLEALRAASGAEKIVVWGQSWGASLAAAYVRAHPDRVAATILDSPGDFPGEPLPLDYSKTDTNGGFKPTLRDATLFLLINHAPQLAERWQSQDEARATQQARASRTEFIYGYQCKGATTKLKRPLSPAGGNLYPQLRLQASLEQQPKVTKPLSMAPALLIRGSCDYLPLGTAARYMKAFPSAERLDVPGRGHAFYGHNDDLRAILNRYASTKLTAVP</sequence>
<evidence type="ECO:0000256" key="6">
    <source>
        <dbReference type="ARBA" id="ARBA00022438"/>
    </source>
</evidence>
<dbReference type="KEGG" id="sari:H5J25_00540"/>
<dbReference type="SUPFAM" id="SSF53474">
    <property type="entry name" value="alpha/beta-Hydrolases"/>
    <property type="match status" value="1"/>
</dbReference>
<evidence type="ECO:0000256" key="10">
    <source>
        <dbReference type="ARBA" id="ARBA00029605"/>
    </source>
</evidence>
<comment type="similarity">
    <text evidence="3">Belongs to the peptidase S33 family.</text>
</comment>
<evidence type="ECO:0000256" key="1">
    <source>
        <dbReference type="ARBA" id="ARBA00001585"/>
    </source>
</evidence>
<dbReference type="EC" id="3.4.11.5" evidence="4"/>
<keyword evidence="13" id="KW-1185">Reference proteome</keyword>
<dbReference type="InterPro" id="IPR002410">
    <property type="entry name" value="Peptidase_S33"/>
</dbReference>
<name>A0A974NV94_9SPHN</name>
<dbReference type="InterPro" id="IPR029058">
    <property type="entry name" value="AB_hydrolase_fold"/>
</dbReference>
<keyword evidence="7" id="KW-0963">Cytoplasm</keyword>
<dbReference type="GO" id="GO:0005737">
    <property type="term" value="C:cytoplasm"/>
    <property type="evidence" value="ECO:0007669"/>
    <property type="project" value="UniProtKB-SubCell"/>
</dbReference>
<protein>
    <recommendedName>
        <fullName evidence="5">Proline iminopeptidase</fullName>
        <ecNumber evidence="4">3.4.11.5</ecNumber>
    </recommendedName>
    <alternativeName>
        <fullName evidence="10">Prolyl aminopeptidase</fullName>
    </alternativeName>
</protein>
<dbReference type="Pfam" id="PF00561">
    <property type="entry name" value="Abhydrolase_1"/>
    <property type="match status" value="1"/>
</dbReference>
<dbReference type="EMBL" id="CP061035">
    <property type="protein sequence ID" value="QQV77363.1"/>
    <property type="molecule type" value="Genomic_DNA"/>
</dbReference>
<keyword evidence="6" id="KW-0031">Aminopeptidase</keyword>
<keyword evidence="8" id="KW-0645">Protease</keyword>
<dbReference type="PRINTS" id="PR00793">
    <property type="entry name" value="PROAMNOPTASE"/>
</dbReference>
<gene>
    <name evidence="12" type="ORF">H5J25_00540</name>
</gene>
<evidence type="ECO:0000256" key="9">
    <source>
        <dbReference type="ARBA" id="ARBA00022801"/>
    </source>
</evidence>
<dbReference type="Gene3D" id="3.40.50.1820">
    <property type="entry name" value="alpha/beta hydrolase"/>
    <property type="match status" value="1"/>
</dbReference>
<proteinExistence type="inferred from homology"/>
<evidence type="ECO:0000313" key="12">
    <source>
        <dbReference type="EMBL" id="QQV77363.1"/>
    </source>
</evidence>
<evidence type="ECO:0000313" key="13">
    <source>
        <dbReference type="Proteomes" id="UP000595894"/>
    </source>
</evidence>
<keyword evidence="9 12" id="KW-0378">Hydrolase</keyword>
<evidence type="ECO:0000256" key="3">
    <source>
        <dbReference type="ARBA" id="ARBA00010088"/>
    </source>
</evidence>
<accession>A0A974NV94</accession>
<evidence type="ECO:0000256" key="2">
    <source>
        <dbReference type="ARBA" id="ARBA00004496"/>
    </source>
</evidence>
<dbReference type="RefSeq" id="WP_202093780.1">
    <property type="nucleotide sequence ID" value="NZ_CP061035.1"/>
</dbReference>
<evidence type="ECO:0000256" key="7">
    <source>
        <dbReference type="ARBA" id="ARBA00022490"/>
    </source>
</evidence>
<evidence type="ECO:0000256" key="5">
    <source>
        <dbReference type="ARBA" id="ARBA00021843"/>
    </source>
</evidence>
<organism evidence="12 13">
    <name type="scientific">Sphingomonas aliaeris</name>
    <dbReference type="NCBI Taxonomy" id="2759526"/>
    <lineage>
        <taxon>Bacteria</taxon>
        <taxon>Pseudomonadati</taxon>
        <taxon>Pseudomonadota</taxon>
        <taxon>Alphaproteobacteria</taxon>
        <taxon>Sphingomonadales</taxon>
        <taxon>Sphingomonadaceae</taxon>
        <taxon>Sphingomonas</taxon>
    </lineage>
</organism>
<evidence type="ECO:0000259" key="11">
    <source>
        <dbReference type="Pfam" id="PF00561"/>
    </source>
</evidence>
<evidence type="ECO:0000256" key="4">
    <source>
        <dbReference type="ARBA" id="ARBA00012568"/>
    </source>
</evidence>
<dbReference type="GO" id="GO:0004177">
    <property type="term" value="F:aminopeptidase activity"/>
    <property type="evidence" value="ECO:0007669"/>
    <property type="project" value="UniProtKB-KW"/>
</dbReference>
<comment type="subcellular location">
    <subcellularLocation>
        <location evidence="2">Cytoplasm</location>
    </subcellularLocation>
</comment>
<dbReference type="PANTHER" id="PTHR43722">
    <property type="entry name" value="PROLINE IMINOPEPTIDASE"/>
    <property type="match status" value="1"/>
</dbReference>
<dbReference type="InterPro" id="IPR005944">
    <property type="entry name" value="Pro_iminopeptidase"/>
</dbReference>
<dbReference type="GO" id="GO:0006508">
    <property type="term" value="P:proteolysis"/>
    <property type="evidence" value="ECO:0007669"/>
    <property type="project" value="UniProtKB-KW"/>
</dbReference>
<dbReference type="PANTHER" id="PTHR43722:SF1">
    <property type="entry name" value="PROLINE IMINOPEPTIDASE"/>
    <property type="match status" value="1"/>
</dbReference>
<feature type="domain" description="AB hydrolase-1" evidence="11">
    <location>
        <begin position="6"/>
        <end position="257"/>
    </location>
</feature>
<dbReference type="Proteomes" id="UP000595894">
    <property type="component" value="Chromosome"/>
</dbReference>
<reference evidence="13" key="1">
    <citation type="submission" date="2020-09" db="EMBL/GenBank/DDBJ databases">
        <title>Sphingomonas sp., a new species isolated from pork steak.</title>
        <authorList>
            <person name="Heidler von Heilborn D."/>
        </authorList>
    </citation>
    <scope>NUCLEOTIDE SEQUENCE [LARGE SCALE GENOMIC DNA]</scope>
</reference>
<dbReference type="AlphaFoldDB" id="A0A974NV94"/>
<comment type="catalytic activity">
    <reaction evidence="1">
        <text>Release of N-terminal proline from a peptide.</text>
        <dbReference type="EC" id="3.4.11.5"/>
    </reaction>
</comment>